<keyword evidence="2" id="KW-1185">Reference proteome</keyword>
<dbReference type="PANTHER" id="PTHR33327:SF3">
    <property type="entry name" value="RNA-DIRECTED DNA POLYMERASE"/>
    <property type="match status" value="1"/>
</dbReference>
<protein>
    <submittedName>
        <fullName evidence="3">CUE domain-containing protein</fullName>
    </submittedName>
</protein>
<evidence type="ECO:0000313" key="1">
    <source>
        <dbReference type="EMBL" id="VDM04397.1"/>
    </source>
</evidence>
<reference evidence="1 2" key="2">
    <citation type="submission" date="2018-11" db="EMBL/GenBank/DDBJ databases">
        <authorList>
            <consortium name="Pathogen Informatics"/>
        </authorList>
    </citation>
    <scope>NUCLEOTIDE SEQUENCE [LARGE SCALE GENOMIC DNA]</scope>
    <source>
        <strain evidence="1 2">NST_G2</strain>
    </source>
</reference>
<sequence length="212" mass="23279">MQALRGELQIDDKLFKELFLEHLPTDVQTILASVSEDLSVSKLAEMADRMLEVQRFQPPSIAQLSTSPLLTPNEHLVTQMVAMTAEMASLKLQLAHLTSYRSSSRSPSGRQSHSRPRTAGVCWYHTNFAQRPIGALPPVPSNLHRETSLPENRVGCPGDESVSGLQLADVPLTTGTGTMLSDVSTPFHRPFVPALMRRAVFHTLHGLSHPGI</sequence>
<dbReference type="PANTHER" id="PTHR33327">
    <property type="entry name" value="ENDONUCLEASE"/>
    <property type="match status" value="1"/>
</dbReference>
<dbReference type="AlphaFoldDB" id="A0A183TNG3"/>
<evidence type="ECO:0000313" key="2">
    <source>
        <dbReference type="Proteomes" id="UP000275846"/>
    </source>
</evidence>
<proteinExistence type="predicted"/>
<name>A0A183TNG3_SCHSO</name>
<organism evidence="3">
    <name type="scientific">Schistocephalus solidus</name>
    <name type="common">Tapeworm</name>
    <dbReference type="NCBI Taxonomy" id="70667"/>
    <lineage>
        <taxon>Eukaryota</taxon>
        <taxon>Metazoa</taxon>
        <taxon>Spiralia</taxon>
        <taxon>Lophotrochozoa</taxon>
        <taxon>Platyhelminthes</taxon>
        <taxon>Cestoda</taxon>
        <taxon>Eucestoda</taxon>
        <taxon>Diphyllobothriidea</taxon>
        <taxon>Diphyllobothriidae</taxon>
        <taxon>Schistocephalus</taxon>
    </lineage>
</organism>
<dbReference type="Proteomes" id="UP000275846">
    <property type="component" value="Unassembled WGS sequence"/>
</dbReference>
<dbReference type="OrthoDB" id="6423908at2759"/>
<accession>A0A183TNG3</accession>
<reference evidence="3" key="1">
    <citation type="submission" date="2016-06" db="UniProtKB">
        <authorList>
            <consortium name="WormBaseParasite"/>
        </authorList>
    </citation>
    <scope>IDENTIFICATION</scope>
</reference>
<evidence type="ECO:0000313" key="3">
    <source>
        <dbReference type="WBParaSite" id="SSLN_0001869201-mRNA-1"/>
    </source>
</evidence>
<gene>
    <name evidence="1" type="ORF">SSLN_LOCUS18011</name>
</gene>
<dbReference type="EMBL" id="UYSU01043507">
    <property type="protein sequence ID" value="VDM04397.1"/>
    <property type="molecule type" value="Genomic_DNA"/>
</dbReference>
<dbReference type="WBParaSite" id="SSLN_0001869201-mRNA-1">
    <property type="protein sequence ID" value="SSLN_0001869201-mRNA-1"/>
    <property type="gene ID" value="SSLN_0001869201"/>
</dbReference>